<evidence type="ECO:0000256" key="2">
    <source>
        <dbReference type="ARBA" id="ARBA00004127"/>
    </source>
</evidence>
<dbReference type="EMBL" id="BQKI01000002">
    <property type="protein sequence ID" value="GJM89709.1"/>
    <property type="molecule type" value="Genomic_DNA"/>
</dbReference>
<sequence>MLKTPFKLQYREGSNSTASSLGLHQIYMYINRMHCADDGAVRAYVAFANQTEPSRYYFMLGEKAVVTEGFWDQKSSRLCLKGCHVVNSGPSRADLTVGLLWNASMKSGEAIAAGSSAITPNFRGNLAGLKYNYTKVDEAKKYYEKYGLDKKRKGKFPDSNSYRDLVFRFYVQKGGGSGYASPVTIGSMLFDAMTFIMLGIGHWNHSIVDISLLRAFMILRQLFHVKKVPEAPPAMSITMLVVLALGYMIPLVLNFEALFKNSNKQTVPLSGGGWLEVEMGWVGDLINAGWVGFWVGLWALGSSLTGRRLKSLGTHTHSISCRRGGRRGMRGRGGAGARMSAQAAAEAAVGAVGCGYDLTCDLRLARAKPAGRLVDLDGARARDLALPGGAVVRGAPAGIAADKGERARFRSDVLSFAQMSEQVNQSLSLAGKIPSGAFNAMFDYRGCWHRDAPPQPGASASTPDSSSSTPSRPRARSSPCGNASSRTCRPSGIHARSQSTFIDKYGTHVIVGVRMGGKDVVCVKQLKGSNLTQSDVQARLKKLADEKVNLVRDQLPGTLSNHLSFLTRIIHIRRGGVDNGQCPSKWLSTITGAPDVISMAFAPITTLLTGVPGAGLLNHAVNLYLRYKPPIEELQQFLEFQVPRNWAPEFGELPLGLQRRKKSLPSLQFTLMGPKLHVNTAKVDSGNRPVTGIRLFLEGKKNDRLGVHLQHLSATPSTIKVAGEVVSAVDATVDERDYIEPAWLEVRETCCLKKVLLLRLGFSGVAAMRIRRSEWDGQFVVPRKSGSLSARLSAALSGGLAQVPPPPEEEGKVEVNSAIFPKGPPVPLPVQRMARHVDTTEVMRGPDDLPGYWVITGAKLCVEGGKVALKAKYSLLIAVQEDVEG</sequence>
<feature type="transmembrane region" description="Helical" evidence="11">
    <location>
        <begin position="279"/>
        <end position="300"/>
    </location>
</feature>
<reference evidence="13" key="2">
    <citation type="submission" date="2021-12" db="EMBL/GenBank/DDBJ databases">
        <title>Resequencing data analysis of finger millet.</title>
        <authorList>
            <person name="Hatakeyama M."/>
            <person name="Aluri S."/>
            <person name="Balachadran M.T."/>
            <person name="Sivarajan S.R."/>
            <person name="Poveda L."/>
            <person name="Shimizu-Inatsugi R."/>
            <person name="Schlapbach R."/>
            <person name="Sreeman S.M."/>
            <person name="Shimizu K.K."/>
        </authorList>
    </citation>
    <scope>NUCLEOTIDE SEQUENCE</scope>
</reference>
<feature type="transmembrane region" description="Helical" evidence="11">
    <location>
        <begin position="178"/>
        <end position="200"/>
    </location>
</feature>
<dbReference type="SMART" id="SM00457">
    <property type="entry name" value="MACPF"/>
    <property type="match status" value="1"/>
</dbReference>
<evidence type="ECO:0000313" key="14">
    <source>
        <dbReference type="Proteomes" id="UP001054889"/>
    </source>
</evidence>
<reference evidence="13" key="1">
    <citation type="journal article" date="2018" name="DNA Res.">
        <title>Multiple hybrid de novo genome assembly of finger millet, an orphan allotetraploid crop.</title>
        <authorList>
            <person name="Hatakeyama M."/>
            <person name="Aluri S."/>
            <person name="Balachadran M.T."/>
            <person name="Sivarajan S.R."/>
            <person name="Patrignani A."/>
            <person name="Gruter S."/>
            <person name="Poveda L."/>
            <person name="Shimizu-Inatsugi R."/>
            <person name="Baeten J."/>
            <person name="Francoijs K.J."/>
            <person name="Nataraja K.N."/>
            <person name="Reddy Y.A.N."/>
            <person name="Phadnis S."/>
            <person name="Ravikumar R.L."/>
            <person name="Schlapbach R."/>
            <person name="Sreeman S.M."/>
            <person name="Shimizu K.K."/>
        </authorList>
    </citation>
    <scope>NUCLEOTIDE SEQUENCE</scope>
</reference>
<feature type="compositionally biased region" description="Low complexity" evidence="10">
    <location>
        <begin position="458"/>
        <end position="479"/>
    </location>
</feature>
<proteinExistence type="predicted"/>
<dbReference type="GO" id="GO:0061630">
    <property type="term" value="F:ubiquitin protein ligase activity"/>
    <property type="evidence" value="ECO:0007669"/>
    <property type="project" value="UniProtKB-EC"/>
</dbReference>
<evidence type="ECO:0000256" key="7">
    <source>
        <dbReference type="ARBA" id="ARBA00022786"/>
    </source>
</evidence>
<dbReference type="GO" id="GO:0005886">
    <property type="term" value="C:plasma membrane"/>
    <property type="evidence" value="ECO:0007669"/>
    <property type="project" value="TreeGrafter"/>
</dbReference>
<feature type="domain" description="MACPF" evidence="12">
    <location>
        <begin position="335"/>
        <end position="638"/>
    </location>
</feature>
<comment type="subcellular location">
    <subcellularLocation>
        <location evidence="2">Endomembrane system</location>
        <topology evidence="2">Multi-pass membrane protein</topology>
    </subcellularLocation>
</comment>
<comment type="caution">
    <text evidence="13">The sequence shown here is derived from an EMBL/GenBank/DDBJ whole genome shotgun (WGS) entry which is preliminary data.</text>
</comment>
<dbReference type="PANTHER" id="PTHR33199">
    <property type="entry name" value="MACPF DOMAIN-CONTAINING PROTEIN CAD1"/>
    <property type="match status" value="1"/>
</dbReference>
<dbReference type="InterPro" id="IPR057425">
    <property type="entry name" value="DUF2921_N"/>
</dbReference>
<evidence type="ECO:0000256" key="4">
    <source>
        <dbReference type="ARBA" id="ARBA00012483"/>
    </source>
</evidence>
<keyword evidence="14" id="KW-1185">Reference proteome</keyword>
<keyword evidence="8 11" id="KW-1133">Transmembrane helix</keyword>
<evidence type="ECO:0000259" key="12">
    <source>
        <dbReference type="PROSITE" id="PS51412"/>
    </source>
</evidence>
<comment type="catalytic activity">
    <reaction evidence="1">
        <text>S-ubiquitinyl-[E2 ubiquitin-conjugating enzyme]-L-cysteine + [acceptor protein]-L-lysine = [E2 ubiquitin-conjugating enzyme]-L-cysteine + N(6)-ubiquitinyl-[acceptor protein]-L-lysine.</text>
        <dbReference type="EC" id="2.3.2.27"/>
    </reaction>
</comment>
<dbReference type="Pfam" id="PF01823">
    <property type="entry name" value="MACPF"/>
    <property type="match status" value="1"/>
</dbReference>
<dbReference type="Pfam" id="PF11145">
    <property type="entry name" value="DUF2921"/>
    <property type="match status" value="1"/>
</dbReference>
<protein>
    <recommendedName>
        <fullName evidence="4">RING-type E3 ubiquitin transferase</fullName>
        <ecNumber evidence="4">2.3.2.27</ecNumber>
    </recommendedName>
</protein>
<evidence type="ECO:0000256" key="11">
    <source>
        <dbReference type="SAM" id="Phobius"/>
    </source>
</evidence>
<evidence type="ECO:0000256" key="5">
    <source>
        <dbReference type="ARBA" id="ARBA00022679"/>
    </source>
</evidence>
<keyword evidence="9 11" id="KW-0472">Membrane</keyword>
<dbReference type="AlphaFoldDB" id="A0AAV5BX33"/>
<dbReference type="InterPro" id="IPR021319">
    <property type="entry name" value="DUF2921"/>
</dbReference>
<keyword evidence="6 11" id="KW-0812">Transmembrane</keyword>
<evidence type="ECO:0000256" key="1">
    <source>
        <dbReference type="ARBA" id="ARBA00000900"/>
    </source>
</evidence>
<dbReference type="Proteomes" id="UP001054889">
    <property type="component" value="Unassembled WGS sequence"/>
</dbReference>
<dbReference type="GO" id="GO:2000031">
    <property type="term" value="P:regulation of salicylic acid mediated signaling pathway"/>
    <property type="evidence" value="ECO:0007669"/>
    <property type="project" value="InterPro"/>
</dbReference>
<evidence type="ECO:0000313" key="13">
    <source>
        <dbReference type="EMBL" id="GJM89709.1"/>
    </source>
</evidence>
<dbReference type="EC" id="2.3.2.27" evidence="4"/>
<evidence type="ECO:0000256" key="3">
    <source>
        <dbReference type="ARBA" id="ARBA00004906"/>
    </source>
</evidence>
<evidence type="ECO:0000256" key="9">
    <source>
        <dbReference type="ARBA" id="ARBA00023136"/>
    </source>
</evidence>
<dbReference type="Pfam" id="PF25333">
    <property type="entry name" value="DUF2921_N"/>
    <property type="match status" value="1"/>
</dbReference>
<accession>A0AAV5BX33</accession>
<feature type="region of interest" description="Disordered" evidence="10">
    <location>
        <begin position="452"/>
        <end position="493"/>
    </location>
</feature>
<dbReference type="PROSITE" id="PS51412">
    <property type="entry name" value="MACPF_2"/>
    <property type="match status" value="1"/>
</dbReference>
<comment type="pathway">
    <text evidence="3">Protein modification; protein ubiquitination.</text>
</comment>
<organism evidence="13 14">
    <name type="scientific">Eleusine coracana subsp. coracana</name>
    <dbReference type="NCBI Taxonomy" id="191504"/>
    <lineage>
        <taxon>Eukaryota</taxon>
        <taxon>Viridiplantae</taxon>
        <taxon>Streptophyta</taxon>
        <taxon>Embryophyta</taxon>
        <taxon>Tracheophyta</taxon>
        <taxon>Spermatophyta</taxon>
        <taxon>Magnoliopsida</taxon>
        <taxon>Liliopsida</taxon>
        <taxon>Poales</taxon>
        <taxon>Poaceae</taxon>
        <taxon>PACMAD clade</taxon>
        <taxon>Chloridoideae</taxon>
        <taxon>Cynodonteae</taxon>
        <taxon>Eleusininae</taxon>
        <taxon>Eleusine</taxon>
    </lineage>
</organism>
<dbReference type="InterPro" id="IPR020864">
    <property type="entry name" value="MACPF"/>
</dbReference>
<gene>
    <name evidence="13" type="primary">ga05921</name>
    <name evidence="13" type="ORF">PR202_ga05921</name>
</gene>
<dbReference type="PANTHER" id="PTHR33199:SF8">
    <property type="entry name" value="MACPF DOMAIN-CONTAINING PROTEIN NSL1"/>
    <property type="match status" value="1"/>
</dbReference>
<dbReference type="GO" id="GO:0012505">
    <property type="term" value="C:endomembrane system"/>
    <property type="evidence" value="ECO:0007669"/>
    <property type="project" value="UniProtKB-SubCell"/>
</dbReference>
<evidence type="ECO:0000256" key="6">
    <source>
        <dbReference type="ARBA" id="ARBA00022692"/>
    </source>
</evidence>
<evidence type="ECO:0000256" key="10">
    <source>
        <dbReference type="SAM" id="MobiDB-lite"/>
    </source>
</evidence>
<dbReference type="GO" id="GO:0009626">
    <property type="term" value="P:plant-type hypersensitive response"/>
    <property type="evidence" value="ECO:0007669"/>
    <property type="project" value="TreeGrafter"/>
</dbReference>
<feature type="transmembrane region" description="Helical" evidence="11">
    <location>
        <begin position="235"/>
        <end position="259"/>
    </location>
</feature>
<evidence type="ECO:0000256" key="8">
    <source>
        <dbReference type="ARBA" id="ARBA00022989"/>
    </source>
</evidence>
<keyword evidence="7" id="KW-0833">Ubl conjugation pathway</keyword>
<keyword evidence="5" id="KW-0808">Transferase</keyword>
<dbReference type="InterPro" id="IPR044663">
    <property type="entry name" value="CAD1/NSL1-like"/>
</dbReference>
<name>A0AAV5BX33_ELECO</name>